<accession>A0A5A5T9G7</accession>
<keyword evidence="2" id="KW-1185">Reference proteome</keyword>
<reference evidence="1 2" key="1">
    <citation type="submission" date="2019-01" db="EMBL/GenBank/DDBJ databases">
        <title>Draft genome sequence of Dictyobacter sp. Uno17.</title>
        <authorList>
            <person name="Wang C.M."/>
            <person name="Zheng Y."/>
            <person name="Sakai Y."/>
            <person name="Abe K."/>
            <person name="Yokota A."/>
            <person name="Yabe S."/>
        </authorList>
    </citation>
    <scope>NUCLEOTIDE SEQUENCE [LARGE SCALE GENOMIC DNA]</scope>
    <source>
        <strain evidence="1 2">Uno17</strain>
    </source>
</reference>
<comment type="caution">
    <text evidence="1">The sequence shown here is derived from an EMBL/GenBank/DDBJ whole genome shotgun (WGS) entry which is preliminary data.</text>
</comment>
<evidence type="ECO:0000313" key="2">
    <source>
        <dbReference type="Proteomes" id="UP000322530"/>
    </source>
</evidence>
<protein>
    <submittedName>
        <fullName evidence="1">Uncharacterized protein</fullName>
    </submittedName>
</protein>
<evidence type="ECO:0000313" key="1">
    <source>
        <dbReference type="EMBL" id="GCF07673.1"/>
    </source>
</evidence>
<gene>
    <name evidence="1" type="ORF">KDI_12370</name>
</gene>
<dbReference type="AlphaFoldDB" id="A0A5A5T9G7"/>
<organism evidence="1 2">
    <name type="scientific">Dictyobacter arantiisoli</name>
    <dbReference type="NCBI Taxonomy" id="2014874"/>
    <lineage>
        <taxon>Bacteria</taxon>
        <taxon>Bacillati</taxon>
        <taxon>Chloroflexota</taxon>
        <taxon>Ktedonobacteria</taxon>
        <taxon>Ktedonobacterales</taxon>
        <taxon>Dictyobacteraceae</taxon>
        <taxon>Dictyobacter</taxon>
    </lineage>
</organism>
<dbReference type="EMBL" id="BIXY01000013">
    <property type="protein sequence ID" value="GCF07673.1"/>
    <property type="molecule type" value="Genomic_DNA"/>
</dbReference>
<name>A0A5A5T9G7_9CHLR</name>
<proteinExistence type="predicted"/>
<sequence length="64" mass="7204">MIVKHNLPNTLRMRTFSNFVACGVYHKLARTDSTTSHLKDEKTDLFNNKSDAICQAAAAAEHNR</sequence>
<dbReference type="Proteomes" id="UP000322530">
    <property type="component" value="Unassembled WGS sequence"/>
</dbReference>